<dbReference type="InterPro" id="IPR001279">
    <property type="entry name" value="Metallo-B-lactamas"/>
</dbReference>
<protein>
    <submittedName>
        <fullName evidence="4">Quinoprotein relay system zinc metallohydrolase 2</fullName>
    </submittedName>
</protein>
<comment type="similarity">
    <text evidence="1">Belongs to the metallo-beta-lactamase superfamily. Class-B beta-lactamase family.</text>
</comment>
<dbReference type="SUPFAM" id="SSF56281">
    <property type="entry name" value="Metallo-hydrolase/oxidoreductase"/>
    <property type="match status" value="1"/>
</dbReference>
<dbReference type="Pfam" id="PF00753">
    <property type="entry name" value="Lactamase_B"/>
    <property type="match status" value="1"/>
</dbReference>
<dbReference type="RefSeq" id="WP_156924270.1">
    <property type="nucleotide sequence ID" value="NZ_AXWS01000007.1"/>
</dbReference>
<sequence>MRCASWPRAERRRQWLPRLALFAAALVAGLMVGARAASQDEARPARFELKPIAPGVFVHEGRQEESAAANRGDIANLGLVVGRRCAAAIDSGGSLAVGRDFVAAIRRVTDLPVCVLINTHAHPDHVLGNAAFAEAWPTLDIVGHARLPAALAARGPAYLHALARDLGPVAEGSRIVTPTVTVVDRGRIDLGGRTLALRAWPTAHTDCDLSVRDEPSDTLFTGDLLFVERIPALDGSLDGWLGVLAALREPVPAHVVPGHGAVDAPWRAALDREAGYLGLLRDEAGAALDAGRGLGATLAAELPEAARQWRLAPLYHRRNLTAAYAELEWSR</sequence>
<dbReference type="Proteomes" id="UP000675920">
    <property type="component" value="Unplaced"/>
</dbReference>
<dbReference type="NCBIfam" id="TIGR04559">
    <property type="entry name" value="SoxH_rel_PQQ_2"/>
    <property type="match status" value="1"/>
</dbReference>
<dbReference type="AlphaFoldDB" id="A0A8B6XCE7"/>
<evidence type="ECO:0000313" key="3">
    <source>
        <dbReference type="Proteomes" id="UP000675920"/>
    </source>
</evidence>
<proteinExistence type="inferred from homology"/>
<dbReference type="PANTHER" id="PTHR42951">
    <property type="entry name" value="METALLO-BETA-LACTAMASE DOMAIN-CONTAINING"/>
    <property type="match status" value="1"/>
</dbReference>
<dbReference type="InterPro" id="IPR050855">
    <property type="entry name" value="NDM-1-like"/>
</dbReference>
<dbReference type="OrthoDB" id="1273797at2"/>
<evidence type="ECO:0000313" key="4">
    <source>
        <dbReference type="RefSeq" id="WP_156924270.1"/>
    </source>
</evidence>
<dbReference type="Gene3D" id="3.60.15.10">
    <property type="entry name" value="Ribonuclease Z/Hydroxyacylglutathione hydrolase-like"/>
    <property type="match status" value="1"/>
</dbReference>
<dbReference type="SMART" id="SM00849">
    <property type="entry name" value="Lactamase_B"/>
    <property type="match status" value="1"/>
</dbReference>
<dbReference type="CDD" id="cd16282">
    <property type="entry name" value="metallo-hydrolase-like_MBL-fold"/>
    <property type="match status" value="1"/>
</dbReference>
<reference evidence="4" key="1">
    <citation type="submission" date="2025-08" db="UniProtKB">
        <authorList>
            <consortium name="RefSeq"/>
        </authorList>
    </citation>
    <scope>IDENTIFICATION</scope>
</reference>
<dbReference type="PANTHER" id="PTHR42951:SF4">
    <property type="entry name" value="ACYL-COENZYME A THIOESTERASE MBLAC2"/>
    <property type="match status" value="1"/>
</dbReference>
<dbReference type="InterPro" id="IPR030829">
    <property type="entry name" value="SoxH-rel_PQQ_2"/>
</dbReference>
<evidence type="ECO:0000259" key="2">
    <source>
        <dbReference type="SMART" id="SM00849"/>
    </source>
</evidence>
<feature type="domain" description="Metallo-beta-lactamase" evidence="2">
    <location>
        <begin position="74"/>
        <end position="259"/>
    </location>
</feature>
<organism evidence="3 4">
    <name type="scientific">Derxia gummosa DSM 723</name>
    <dbReference type="NCBI Taxonomy" id="1121388"/>
    <lineage>
        <taxon>Bacteria</taxon>
        <taxon>Pseudomonadati</taxon>
        <taxon>Pseudomonadota</taxon>
        <taxon>Betaproteobacteria</taxon>
        <taxon>Burkholderiales</taxon>
        <taxon>Alcaligenaceae</taxon>
        <taxon>Derxia</taxon>
    </lineage>
</organism>
<dbReference type="GO" id="GO:0017001">
    <property type="term" value="P:antibiotic catabolic process"/>
    <property type="evidence" value="ECO:0007669"/>
    <property type="project" value="UniProtKB-ARBA"/>
</dbReference>
<keyword evidence="3" id="KW-1185">Reference proteome</keyword>
<accession>A0A8B6XCE7</accession>
<dbReference type="InterPro" id="IPR036866">
    <property type="entry name" value="RibonucZ/Hydroxyglut_hydro"/>
</dbReference>
<name>A0A8B6XCE7_9BURK</name>
<evidence type="ECO:0000256" key="1">
    <source>
        <dbReference type="ARBA" id="ARBA00005250"/>
    </source>
</evidence>